<dbReference type="SUPFAM" id="SSF56112">
    <property type="entry name" value="Protein kinase-like (PK-like)"/>
    <property type="match status" value="1"/>
</dbReference>
<dbReference type="GO" id="GO:0004674">
    <property type="term" value="F:protein serine/threonine kinase activity"/>
    <property type="evidence" value="ECO:0007669"/>
    <property type="project" value="UniProtKB-EC"/>
</dbReference>
<evidence type="ECO:0000313" key="6">
    <source>
        <dbReference type="Proteomes" id="UP000015441"/>
    </source>
</evidence>
<dbReference type="EMBL" id="CAUH01007587">
    <property type="protein sequence ID" value="CCU83141.1"/>
    <property type="molecule type" value="Genomic_DNA"/>
</dbReference>
<evidence type="ECO:0000313" key="5">
    <source>
        <dbReference type="EMBL" id="CCU83141.1"/>
    </source>
</evidence>
<feature type="domain" description="Fungal-type protein kinase" evidence="4">
    <location>
        <begin position="268"/>
        <end position="639"/>
    </location>
</feature>
<dbReference type="InterPro" id="IPR011009">
    <property type="entry name" value="Kinase-like_dom_sf"/>
</dbReference>
<sequence>MSQYSAFVAHLSQNPLRPIIEQFRTDYGRGDSRSKGNNQLVNYTDPANRVAIAKFLSDLRQYYEATYLSIFNHLIYAIEQDYEETFILQTSINLGEILSCSTLSPVPFQRVPSSPINSSSSVPQTVSQQFKKFPPNPTKVIEDELGNKSYIKIRIFWQRFFEEKSWSDQTKRIWESYKDYKKNVNPKYCRLNLAEQGIWDWLASFNNLFLSQLYELPSLPSEHFPTLERRENDLPLRGKFCLLTTVGGRGQDEVQGQLDFHINSIDLNSEEDDWKHVRVVGGLSTKPAEGRRKVKFVELATYVRKIFCAQPLRRFVHGFCLFDKEIEFWLIDRTGAYSSGFISIENDEQVLVRAICSYLLMSDEELGLDTTIRHVDRRSVITICDDESGQTREIEIDSYPMVSQEELISSGTTCYRSIDDKFLVKYSWSKVFGKTEIDLLKDARPLNGVVNLVASDILHRFTDYWENLKSLGPKKWHLKERKRLSREPSDAEEGESDVSKEFSQQELTRVILSPYGRPLRTCTSVLQYLTVIRDVIMGHQRLYTEKEIIHCDISEGNIIIVTPTEDDRSKGMLIDLDCSLALDDEFIRDKIQYPVGTMKFMALEPIQSRNTSKTGRDLDFRYCCYYDLLSFFYVFLTGCVEYGRDPGLPELNLNSWGTFDLESNINCKKTDIELNFRNFISNKFSNSFIDVTELAIELQKELFGKRRLYYRHSLLEDHMYFNIIMAFNKTIGRIQGEIDLILQ</sequence>
<dbReference type="PROSITE" id="PS00109">
    <property type="entry name" value="PROTEIN_KINASE_TYR"/>
    <property type="match status" value="1"/>
</dbReference>
<dbReference type="Pfam" id="PF17667">
    <property type="entry name" value="Pkinase_fungal"/>
    <property type="match status" value="1"/>
</dbReference>
<comment type="catalytic activity">
    <reaction evidence="3">
        <text>L-seryl-[protein] + ATP = O-phospho-L-seryl-[protein] + ADP + H(+)</text>
        <dbReference type="Rhea" id="RHEA:17989"/>
        <dbReference type="Rhea" id="RHEA-COMP:9863"/>
        <dbReference type="Rhea" id="RHEA-COMP:11604"/>
        <dbReference type="ChEBI" id="CHEBI:15378"/>
        <dbReference type="ChEBI" id="CHEBI:29999"/>
        <dbReference type="ChEBI" id="CHEBI:30616"/>
        <dbReference type="ChEBI" id="CHEBI:83421"/>
        <dbReference type="ChEBI" id="CHEBI:456216"/>
        <dbReference type="EC" id="2.7.11.1"/>
    </reaction>
</comment>
<name>N1JR74_BLUG1</name>
<comment type="caution">
    <text evidence="5">The sequence shown here is derived from an EMBL/GenBank/DDBJ whole genome shotgun (WGS) entry which is preliminary data.</text>
</comment>
<dbReference type="EC" id="2.7.11.1" evidence="1"/>
<dbReference type="InterPro" id="IPR008266">
    <property type="entry name" value="Tyr_kinase_AS"/>
</dbReference>
<protein>
    <recommendedName>
        <fullName evidence="1">non-specific serine/threonine protein kinase</fullName>
        <ecNumber evidence="1">2.7.11.1</ecNumber>
    </recommendedName>
</protein>
<dbReference type="OrthoDB" id="3509550at2759"/>
<evidence type="ECO:0000256" key="2">
    <source>
        <dbReference type="ARBA" id="ARBA00047899"/>
    </source>
</evidence>
<keyword evidence="5" id="KW-0808">Transferase</keyword>
<evidence type="ECO:0000259" key="4">
    <source>
        <dbReference type="Pfam" id="PF17667"/>
    </source>
</evidence>
<dbReference type="Gene3D" id="1.10.510.10">
    <property type="entry name" value="Transferase(Phosphotransferase) domain 1"/>
    <property type="match status" value="1"/>
</dbReference>
<keyword evidence="5" id="KW-0418">Kinase</keyword>
<evidence type="ECO:0000256" key="3">
    <source>
        <dbReference type="ARBA" id="ARBA00048679"/>
    </source>
</evidence>
<comment type="catalytic activity">
    <reaction evidence="2">
        <text>L-threonyl-[protein] + ATP = O-phospho-L-threonyl-[protein] + ADP + H(+)</text>
        <dbReference type="Rhea" id="RHEA:46608"/>
        <dbReference type="Rhea" id="RHEA-COMP:11060"/>
        <dbReference type="Rhea" id="RHEA-COMP:11605"/>
        <dbReference type="ChEBI" id="CHEBI:15378"/>
        <dbReference type="ChEBI" id="CHEBI:30013"/>
        <dbReference type="ChEBI" id="CHEBI:30616"/>
        <dbReference type="ChEBI" id="CHEBI:61977"/>
        <dbReference type="ChEBI" id="CHEBI:456216"/>
        <dbReference type="EC" id="2.7.11.1"/>
    </reaction>
</comment>
<dbReference type="InParanoid" id="N1JR74"/>
<dbReference type="AlphaFoldDB" id="N1JR74"/>
<proteinExistence type="predicted"/>
<dbReference type="InterPro" id="IPR040976">
    <property type="entry name" value="Pkinase_fungal"/>
</dbReference>
<evidence type="ECO:0000256" key="1">
    <source>
        <dbReference type="ARBA" id="ARBA00012513"/>
    </source>
</evidence>
<dbReference type="HOGENOM" id="CLU_005513_3_1_1"/>
<gene>
    <name evidence="5" type="ORF">BGHDH14_bghG007587000001001</name>
</gene>
<dbReference type="STRING" id="546991.N1JR74"/>
<accession>N1JR74</accession>
<dbReference type="eggNOG" id="ENOG502S5WB">
    <property type="taxonomic scope" value="Eukaryota"/>
</dbReference>
<keyword evidence="6" id="KW-1185">Reference proteome</keyword>
<dbReference type="PANTHER" id="PTHR38248:SF2">
    <property type="entry name" value="FUNK1 11"/>
    <property type="match status" value="1"/>
</dbReference>
<dbReference type="PANTHER" id="PTHR38248">
    <property type="entry name" value="FUNK1 6"/>
    <property type="match status" value="1"/>
</dbReference>
<dbReference type="Proteomes" id="UP000015441">
    <property type="component" value="Unassembled WGS sequence"/>
</dbReference>
<reference evidence="5 6" key="1">
    <citation type="journal article" date="2010" name="Science">
        <title>Genome expansion and gene loss in powdery mildew fungi reveal tradeoffs in extreme parasitism.</title>
        <authorList>
            <person name="Spanu P.D."/>
            <person name="Abbott J.C."/>
            <person name="Amselem J."/>
            <person name="Burgis T.A."/>
            <person name="Soanes D.M."/>
            <person name="Stueber K."/>
            <person name="Ver Loren van Themaat E."/>
            <person name="Brown J.K.M."/>
            <person name="Butcher S.A."/>
            <person name="Gurr S.J."/>
            <person name="Lebrun M.-H."/>
            <person name="Ridout C.J."/>
            <person name="Schulze-Lefert P."/>
            <person name="Talbot N.J."/>
            <person name="Ahmadinejad N."/>
            <person name="Ametz C."/>
            <person name="Barton G.R."/>
            <person name="Benjdia M."/>
            <person name="Bidzinski P."/>
            <person name="Bindschedler L.V."/>
            <person name="Both M."/>
            <person name="Brewer M.T."/>
            <person name="Cadle-Davidson L."/>
            <person name="Cadle-Davidson M.M."/>
            <person name="Collemare J."/>
            <person name="Cramer R."/>
            <person name="Frenkel O."/>
            <person name="Godfrey D."/>
            <person name="Harriman J."/>
            <person name="Hoede C."/>
            <person name="King B.C."/>
            <person name="Klages S."/>
            <person name="Kleemann J."/>
            <person name="Knoll D."/>
            <person name="Koti P.S."/>
            <person name="Kreplak J."/>
            <person name="Lopez-Ruiz F.J."/>
            <person name="Lu X."/>
            <person name="Maekawa T."/>
            <person name="Mahanil S."/>
            <person name="Micali C."/>
            <person name="Milgroom M.G."/>
            <person name="Montana G."/>
            <person name="Noir S."/>
            <person name="O'Connell R.J."/>
            <person name="Oberhaensli S."/>
            <person name="Parlange F."/>
            <person name="Pedersen C."/>
            <person name="Quesneville H."/>
            <person name="Reinhardt R."/>
            <person name="Rott M."/>
            <person name="Sacristan S."/>
            <person name="Schmidt S.M."/>
            <person name="Schoen M."/>
            <person name="Skamnioti P."/>
            <person name="Sommer H."/>
            <person name="Stephens A."/>
            <person name="Takahara H."/>
            <person name="Thordal-Christensen H."/>
            <person name="Vigouroux M."/>
            <person name="Wessling R."/>
            <person name="Wicker T."/>
            <person name="Panstruga R."/>
        </authorList>
    </citation>
    <scope>NUCLEOTIDE SEQUENCE [LARGE SCALE GENOMIC DNA]</scope>
    <source>
        <strain evidence="5">DH14</strain>
    </source>
</reference>
<organism evidence="5 6">
    <name type="scientific">Blumeria graminis f. sp. hordei (strain DH14)</name>
    <name type="common">Barley powdery mildew</name>
    <name type="synonym">Oidium monilioides f. sp. hordei</name>
    <dbReference type="NCBI Taxonomy" id="546991"/>
    <lineage>
        <taxon>Eukaryota</taxon>
        <taxon>Fungi</taxon>
        <taxon>Dikarya</taxon>
        <taxon>Ascomycota</taxon>
        <taxon>Pezizomycotina</taxon>
        <taxon>Leotiomycetes</taxon>
        <taxon>Erysiphales</taxon>
        <taxon>Erysiphaceae</taxon>
        <taxon>Blumeria</taxon>
        <taxon>Blumeria hordei</taxon>
    </lineage>
</organism>